<evidence type="ECO:0000313" key="1">
    <source>
        <dbReference type="EMBL" id="KII63992.1"/>
    </source>
</evidence>
<accession>A0A0C2MQQ7</accession>
<evidence type="ECO:0000313" key="2">
    <source>
        <dbReference type="Proteomes" id="UP000031668"/>
    </source>
</evidence>
<dbReference type="Proteomes" id="UP000031668">
    <property type="component" value="Unassembled WGS sequence"/>
</dbReference>
<organism evidence="1 2">
    <name type="scientific">Thelohanellus kitauei</name>
    <name type="common">Myxosporean</name>
    <dbReference type="NCBI Taxonomy" id="669202"/>
    <lineage>
        <taxon>Eukaryota</taxon>
        <taxon>Metazoa</taxon>
        <taxon>Cnidaria</taxon>
        <taxon>Myxozoa</taxon>
        <taxon>Myxosporea</taxon>
        <taxon>Bivalvulida</taxon>
        <taxon>Platysporina</taxon>
        <taxon>Myxobolidae</taxon>
        <taxon>Thelohanellus</taxon>
    </lineage>
</organism>
<comment type="caution">
    <text evidence="1">The sequence shown here is derived from an EMBL/GenBank/DDBJ whole genome shotgun (WGS) entry which is preliminary data.</text>
</comment>
<sequence>MDQHAKFLVDTFGYSVGHFINKTDLYNQSQPVASLIDWVTLHSPFKQSLTIFQGLIWIGLTLLDVSDTPPSLIFLKYTIKYFFGEKLNYHPTLLQNLVLQP</sequence>
<gene>
    <name evidence="1" type="ORF">RF11_08802</name>
</gene>
<dbReference type="AlphaFoldDB" id="A0A0C2MQQ7"/>
<keyword evidence="2" id="KW-1185">Reference proteome</keyword>
<protein>
    <submittedName>
        <fullName evidence="1">Uncharacterized protein</fullName>
    </submittedName>
</protein>
<name>A0A0C2MQQ7_THEKT</name>
<proteinExistence type="predicted"/>
<dbReference type="EMBL" id="JWZT01004477">
    <property type="protein sequence ID" value="KII63992.1"/>
    <property type="molecule type" value="Genomic_DNA"/>
</dbReference>
<reference evidence="1 2" key="1">
    <citation type="journal article" date="2014" name="Genome Biol. Evol.">
        <title>The genome of the myxosporean Thelohanellus kitauei shows adaptations to nutrient acquisition within its fish host.</title>
        <authorList>
            <person name="Yang Y."/>
            <person name="Xiong J."/>
            <person name="Zhou Z."/>
            <person name="Huo F."/>
            <person name="Miao W."/>
            <person name="Ran C."/>
            <person name="Liu Y."/>
            <person name="Zhang J."/>
            <person name="Feng J."/>
            <person name="Wang M."/>
            <person name="Wang M."/>
            <person name="Wang L."/>
            <person name="Yao B."/>
        </authorList>
    </citation>
    <scope>NUCLEOTIDE SEQUENCE [LARGE SCALE GENOMIC DNA]</scope>
    <source>
        <strain evidence="1">Wuqing</strain>
    </source>
</reference>